<dbReference type="AlphaFoldDB" id="A0A151QL80"/>
<dbReference type="Gramene" id="C.cajan_48466.t">
    <property type="protein sequence ID" value="C.cajan_48466.t.cds1"/>
    <property type="gene ID" value="C.cajan_48466"/>
</dbReference>
<keyword evidence="4" id="KW-1185">Reference proteome</keyword>
<dbReference type="PANTHER" id="PTHR30055">
    <property type="entry name" value="HTH-TYPE TRANSCRIPTIONAL REGULATOR RUTR"/>
    <property type="match status" value="1"/>
</dbReference>
<dbReference type="PRINTS" id="PR00455">
    <property type="entry name" value="HTHTETR"/>
</dbReference>
<dbReference type="Gene3D" id="1.10.357.10">
    <property type="entry name" value="Tetracycline Repressor, domain 2"/>
    <property type="match status" value="1"/>
</dbReference>
<accession>A0A151QL80</accession>
<dbReference type="GO" id="GO:0003700">
    <property type="term" value="F:DNA-binding transcription factor activity"/>
    <property type="evidence" value="ECO:0007669"/>
    <property type="project" value="TreeGrafter"/>
</dbReference>
<dbReference type="InterPro" id="IPR050109">
    <property type="entry name" value="HTH-type_TetR-like_transc_reg"/>
</dbReference>
<protein>
    <submittedName>
        <fullName evidence="3">HTH-type transcriptional regulator ybjK</fullName>
    </submittedName>
</protein>
<proteinExistence type="predicted"/>
<dbReference type="Proteomes" id="UP000075243">
    <property type="component" value="Unassembled WGS sequence"/>
</dbReference>
<dbReference type="InterPro" id="IPR001647">
    <property type="entry name" value="HTH_TetR"/>
</dbReference>
<dbReference type="InterPro" id="IPR009057">
    <property type="entry name" value="Homeodomain-like_sf"/>
</dbReference>
<evidence type="ECO:0000313" key="4">
    <source>
        <dbReference type="Proteomes" id="UP000075243"/>
    </source>
</evidence>
<dbReference type="InterPro" id="IPR041583">
    <property type="entry name" value="TetR_C_31"/>
</dbReference>
<dbReference type="SUPFAM" id="SSF48498">
    <property type="entry name" value="Tetracyclin repressor-like, C-terminal domain"/>
    <property type="match status" value="1"/>
</dbReference>
<dbReference type="SUPFAM" id="SSF46689">
    <property type="entry name" value="Homeodomain-like"/>
    <property type="match status" value="1"/>
</dbReference>
<evidence type="ECO:0000259" key="2">
    <source>
        <dbReference type="PROSITE" id="PS50977"/>
    </source>
</evidence>
<dbReference type="EMBL" id="KQ486636">
    <property type="protein sequence ID" value="KYP31034.1"/>
    <property type="molecule type" value="Genomic_DNA"/>
</dbReference>
<dbReference type="InterPro" id="IPR036271">
    <property type="entry name" value="Tet_transcr_reg_TetR-rel_C_sf"/>
</dbReference>
<dbReference type="Pfam" id="PF00440">
    <property type="entry name" value="TetR_N"/>
    <property type="match status" value="1"/>
</dbReference>
<dbReference type="PANTHER" id="PTHR30055:SF226">
    <property type="entry name" value="HTH-TYPE TRANSCRIPTIONAL REGULATOR PKSA"/>
    <property type="match status" value="1"/>
</dbReference>
<reference evidence="3" key="1">
    <citation type="journal article" date="2012" name="Nat. Biotechnol.">
        <title>Draft genome sequence of pigeonpea (Cajanus cajan), an orphan legume crop of resource-poor farmers.</title>
        <authorList>
            <person name="Varshney R.K."/>
            <person name="Chen W."/>
            <person name="Li Y."/>
            <person name="Bharti A.K."/>
            <person name="Saxena R.K."/>
            <person name="Schlueter J.A."/>
            <person name="Donoghue M.T."/>
            <person name="Azam S."/>
            <person name="Fan G."/>
            <person name="Whaley A.M."/>
            <person name="Farmer A.D."/>
            <person name="Sheridan J."/>
            <person name="Iwata A."/>
            <person name="Tuteja R."/>
            <person name="Penmetsa R.V."/>
            <person name="Wu W."/>
            <person name="Upadhyaya H.D."/>
            <person name="Yang S.P."/>
            <person name="Shah T."/>
            <person name="Saxena K.B."/>
            <person name="Michael T."/>
            <person name="McCombie W.R."/>
            <person name="Yang B."/>
            <person name="Zhang G."/>
            <person name="Yang H."/>
            <person name="Wang J."/>
            <person name="Spillane C."/>
            <person name="Cook D.R."/>
            <person name="May G.D."/>
            <person name="Xu X."/>
            <person name="Jackson S.A."/>
        </authorList>
    </citation>
    <scope>NUCLEOTIDE SEQUENCE [LARGE SCALE GENOMIC DNA]</scope>
</reference>
<dbReference type="GO" id="GO:0000976">
    <property type="term" value="F:transcription cis-regulatory region binding"/>
    <property type="evidence" value="ECO:0007669"/>
    <property type="project" value="TreeGrafter"/>
</dbReference>
<keyword evidence="1" id="KW-0238">DNA-binding</keyword>
<organism evidence="3 4">
    <name type="scientific">Cajanus cajan</name>
    <name type="common">Pigeon pea</name>
    <name type="synonym">Cajanus indicus</name>
    <dbReference type="NCBI Taxonomy" id="3821"/>
    <lineage>
        <taxon>Eukaryota</taxon>
        <taxon>Viridiplantae</taxon>
        <taxon>Streptophyta</taxon>
        <taxon>Embryophyta</taxon>
        <taxon>Tracheophyta</taxon>
        <taxon>Spermatophyta</taxon>
        <taxon>Magnoliopsida</taxon>
        <taxon>eudicotyledons</taxon>
        <taxon>Gunneridae</taxon>
        <taxon>Pentapetalae</taxon>
        <taxon>rosids</taxon>
        <taxon>fabids</taxon>
        <taxon>Fabales</taxon>
        <taxon>Fabaceae</taxon>
        <taxon>Papilionoideae</taxon>
        <taxon>50 kb inversion clade</taxon>
        <taxon>NPAAA clade</taxon>
        <taxon>indigoferoid/millettioid clade</taxon>
        <taxon>Phaseoleae</taxon>
        <taxon>Cajanus</taxon>
    </lineage>
</organism>
<gene>
    <name evidence="3" type="ORF">KK1_049190</name>
</gene>
<dbReference type="PROSITE" id="PS50977">
    <property type="entry name" value="HTH_TETR_2"/>
    <property type="match status" value="1"/>
</dbReference>
<evidence type="ECO:0000256" key="1">
    <source>
        <dbReference type="ARBA" id="ARBA00023125"/>
    </source>
</evidence>
<name>A0A151QL80_CAJCA</name>
<feature type="domain" description="HTH tetR-type" evidence="2">
    <location>
        <begin position="12"/>
        <end position="72"/>
    </location>
</feature>
<evidence type="ECO:0000313" key="3">
    <source>
        <dbReference type="EMBL" id="KYP31034.1"/>
    </source>
</evidence>
<sequence>MARPKKQESAQVEIKEVIVDAALETIVQEGVRGATARRIAEQANLSPGTITYHFESIDEILSAAFKRMIKQITEAFTARLQEATDDQSAREAVVDLICGDVWATPRHMLLSFELYAFASRKPEYRKVMEEWMERCQQALQLHFEPKTARALDAVIEGCTIHKTLNSEPVDRQEIMDLITLITRK</sequence>
<dbReference type="Pfam" id="PF17940">
    <property type="entry name" value="TetR_C_31"/>
    <property type="match status" value="1"/>
</dbReference>